<dbReference type="EMBL" id="CP051006">
    <property type="protein sequence ID" value="QNT94875.1"/>
    <property type="molecule type" value="Genomic_DNA"/>
</dbReference>
<sequence>MSAQSEQARARQAYAGGREQRDSGNVQRAQDNARINGGATAGSQSGGAR</sequence>
<organism evidence="2 3">
    <name type="scientific">Streptomyces griseofuscus</name>
    <dbReference type="NCBI Taxonomy" id="146922"/>
    <lineage>
        <taxon>Bacteria</taxon>
        <taxon>Bacillati</taxon>
        <taxon>Actinomycetota</taxon>
        <taxon>Actinomycetes</taxon>
        <taxon>Kitasatosporales</taxon>
        <taxon>Streptomycetaceae</taxon>
        <taxon>Streptomyces</taxon>
    </lineage>
</organism>
<dbReference type="AlphaFoldDB" id="A0A7H1Q3J5"/>
<dbReference type="GeneID" id="91464154"/>
<dbReference type="RefSeq" id="WP_157854380.1">
    <property type="nucleotide sequence ID" value="NZ_CP051006.1"/>
</dbReference>
<dbReference type="Proteomes" id="UP000516422">
    <property type="component" value="Chromosome"/>
</dbReference>
<proteinExistence type="predicted"/>
<gene>
    <name evidence="2" type="ORF">HEP81_04602</name>
</gene>
<feature type="compositionally biased region" description="Low complexity" evidence="1">
    <location>
        <begin position="1"/>
        <end position="17"/>
    </location>
</feature>
<accession>A0A7H1Q3J5</accession>
<evidence type="ECO:0000313" key="2">
    <source>
        <dbReference type="EMBL" id="QNT94875.1"/>
    </source>
</evidence>
<dbReference type="KEGG" id="sgf:HEP81_04602"/>
<feature type="region of interest" description="Disordered" evidence="1">
    <location>
        <begin position="1"/>
        <end position="49"/>
    </location>
</feature>
<protein>
    <submittedName>
        <fullName evidence="2">Uncharacterized protein</fullName>
    </submittedName>
</protein>
<evidence type="ECO:0000313" key="3">
    <source>
        <dbReference type="Proteomes" id="UP000516422"/>
    </source>
</evidence>
<name>A0A7H1Q3J5_9ACTN</name>
<evidence type="ECO:0000256" key="1">
    <source>
        <dbReference type="SAM" id="MobiDB-lite"/>
    </source>
</evidence>
<reference evidence="2 3" key="1">
    <citation type="submission" date="2020-04" db="EMBL/GenBank/DDBJ databases">
        <title>Characterization and engineering of Streptomyces griseofuscus DSM40191 as a potential heterologous host for expression of BGCs.</title>
        <authorList>
            <person name="Gren T."/>
            <person name="Whitford C.M."/>
            <person name="Mohite O.S."/>
            <person name="Joergensen T.S."/>
            <person name="Nielsen J.B."/>
            <person name="Lee S.Y."/>
            <person name="Weber T."/>
        </authorList>
    </citation>
    <scope>NUCLEOTIDE SEQUENCE [LARGE SCALE GENOMIC DNA]</scope>
    <source>
        <strain evidence="2 3">DSM 40191</strain>
    </source>
</reference>